<dbReference type="EMBL" id="CADEAL010000313">
    <property type="protein sequence ID" value="CAB1418251.1"/>
    <property type="molecule type" value="Genomic_DNA"/>
</dbReference>
<name>A0A9N7TSC1_PLEPL</name>
<dbReference type="AlphaFoldDB" id="A0A9N7TSC1"/>
<proteinExistence type="predicted"/>
<evidence type="ECO:0000313" key="1">
    <source>
        <dbReference type="EMBL" id="CAB1418251.1"/>
    </source>
</evidence>
<protein>
    <submittedName>
        <fullName evidence="1">Uncharacterized protein</fullName>
    </submittedName>
</protein>
<sequence>MMVLKKMLMSKSKEDFIRDSRIFHESVLAEEGKRSRASSSVTPGCLLRGLTLTGRLPAPPSTSPRTLGPRMADAQQFFTGELYVPVHMLKLPAEELFWSALPRTTRGEEADS</sequence>
<gene>
    <name evidence="1" type="ORF">PLEPLA_LOCUS6075</name>
</gene>
<keyword evidence="2" id="KW-1185">Reference proteome</keyword>
<comment type="caution">
    <text evidence="1">The sequence shown here is derived from an EMBL/GenBank/DDBJ whole genome shotgun (WGS) entry which is preliminary data.</text>
</comment>
<dbReference type="Proteomes" id="UP001153269">
    <property type="component" value="Unassembled WGS sequence"/>
</dbReference>
<reference evidence="1" key="1">
    <citation type="submission" date="2020-03" db="EMBL/GenBank/DDBJ databases">
        <authorList>
            <person name="Weist P."/>
        </authorList>
    </citation>
    <scope>NUCLEOTIDE SEQUENCE</scope>
</reference>
<evidence type="ECO:0000313" key="2">
    <source>
        <dbReference type="Proteomes" id="UP001153269"/>
    </source>
</evidence>
<organism evidence="1 2">
    <name type="scientific">Pleuronectes platessa</name>
    <name type="common">European plaice</name>
    <dbReference type="NCBI Taxonomy" id="8262"/>
    <lineage>
        <taxon>Eukaryota</taxon>
        <taxon>Metazoa</taxon>
        <taxon>Chordata</taxon>
        <taxon>Craniata</taxon>
        <taxon>Vertebrata</taxon>
        <taxon>Euteleostomi</taxon>
        <taxon>Actinopterygii</taxon>
        <taxon>Neopterygii</taxon>
        <taxon>Teleostei</taxon>
        <taxon>Neoteleostei</taxon>
        <taxon>Acanthomorphata</taxon>
        <taxon>Carangaria</taxon>
        <taxon>Pleuronectiformes</taxon>
        <taxon>Pleuronectoidei</taxon>
        <taxon>Pleuronectidae</taxon>
        <taxon>Pleuronectes</taxon>
    </lineage>
</organism>
<accession>A0A9N7TSC1</accession>